<dbReference type="EMBL" id="JABBNU010000003">
    <property type="protein sequence ID" value="NMM47840.1"/>
    <property type="molecule type" value="Genomic_DNA"/>
</dbReference>
<gene>
    <name evidence="2" type="ORF">HH304_05465</name>
</gene>
<feature type="domain" description="Bacterial repeat" evidence="1">
    <location>
        <begin position="27"/>
        <end position="94"/>
    </location>
</feature>
<evidence type="ECO:0000259" key="1">
    <source>
        <dbReference type="Pfam" id="PF18998"/>
    </source>
</evidence>
<reference evidence="2 3" key="1">
    <citation type="submission" date="2020-04" db="EMBL/GenBank/DDBJ databases">
        <title>Flammeovirgaceae bacterium KN852 isolated from deep sea.</title>
        <authorList>
            <person name="Zhang D.-C."/>
        </authorList>
    </citation>
    <scope>NUCLEOTIDE SEQUENCE [LARGE SCALE GENOMIC DNA]</scope>
    <source>
        <strain evidence="2 3">KN852</strain>
    </source>
</reference>
<dbReference type="AlphaFoldDB" id="A0A848IZW6"/>
<dbReference type="Pfam" id="PF03382">
    <property type="entry name" value="DUF285"/>
    <property type="match status" value="1"/>
</dbReference>
<organism evidence="2 3">
    <name type="scientific">Marinigracilibium pacificum</name>
    <dbReference type="NCBI Taxonomy" id="2729599"/>
    <lineage>
        <taxon>Bacteria</taxon>
        <taxon>Pseudomonadati</taxon>
        <taxon>Bacteroidota</taxon>
        <taxon>Cytophagia</taxon>
        <taxon>Cytophagales</taxon>
        <taxon>Flammeovirgaceae</taxon>
        <taxon>Marinigracilibium</taxon>
    </lineage>
</organism>
<accession>A0A848IZW6</accession>
<evidence type="ECO:0000313" key="3">
    <source>
        <dbReference type="Proteomes" id="UP000559010"/>
    </source>
</evidence>
<dbReference type="InterPro" id="IPR005046">
    <property type="entry name" value="DUF285"/>
</dbReference>
<protein>
    <submittedName>
        <fullName evidence="2">DUF285 domain-containing protein</fullName>
    </submittedName>
</protein>
<dbReference type="PROSITE" id="PS51257">
    <property type="entry name" value="PROKAR_LIPOPROTEIN"/>
    <property type="match status" value="1"/>
</dbReference>
<dbReference type="Pfam" id="PF18998">
    <property type="entry name" value="Flg_new_2"/>
    <property type="match status" value="1"/>
</dbReference>
<dbReference type="InterPro" id="IPR011889">
    <property type="entry name" value="Liste_lipo_26"/>
</dbReference>
<proteinExistence type="predicted"/>
<dbReference type="NCBIfam" id="TIGR02167">
    <property type="entry name" value="Liste_lipo_26"/>
    <property type="match status" value="4"/>
</dbReference>
<comment type="caution">
    <text evidence="2">The sequence shown here is derived from an EMBL/GenBank/DDBJ whole genome shotgun (WGS) entry which is preliminary data.</text>
</comment>
<sequence>MKKIYFLLSLLIAGLTSCEKEETITTYTLTTQINGSGSVSVQQMNVMAGDTIVITATPDQGKYFNGWTGDTTSYENPVSIVMNSDKNLTANFVDETEIIQLADNGVTLYCLPIAETGKKYPYNGEMYEIVDSARLYYLAYYGHDVTKVITTNITNMNSLFKDRNFFNQDISTWDVSNVTDMELMFYRATYFNKDISNWDVSKVTNMGSMFHWAQNFNQDISKWDVSNVTDMSVMFGRAEAFNQNISGWNVSKVTDMFTMFGYAVKFNQNLSSWDVDQVSLCLLFATYTPSWTLPKPRLSCTQ</sequence>
<dbReference type="RefSeq" id="WP_169678770.1">
    <property type="nucleotide sequence ID" value="NZ_JABBNU010000003.1"/>
</dbReference>
<evidence type="ECO:0000313" key="2">
    <source>
        <dbReference type="EMBL" id="NMM47840.1"/>
    </source>
</evidence>
<name>A0A848IZW6_9BACT</name>
<keyword evidence="3" id="KW-1185">Reference proteome</keyword>
<dbReference type="Proteomes" id="UP000559010">
    <property type="component" value="Unassembled WGS sequence"/>
</dbReference>
<dbReference type="InterPro" id="IPR044060">
    <property type="entry name" value="Bacterial_rp_domain"/>
</dbReference>